<evidence type="ECO:0000313" key="3">
    <source>
        <dbReference type="Proteomes" id="UP000765509"/>
    </source>
</evidence>
<keyword evidence="3" id="KW-1185">Reference proteome</keyword>
<dbReference type="EMBL" id="AVOT02024641">
    <property type="protein sequence ID" value="MBW0515456.1"/>
    <property type="molecule type" value="Genomic_DNA"/>
</dbReference>
<comment type="caution">
    <text evidence="2">The sequence shown here is derived from an EMBL/GenBank/DDBJ whole genome shotgun (WGS) entry which is preliminary data.</text>
</comment>
<feature type="region of interest" description="Disordered" evidence="1">
    <location>
        <begin position="261"/>
        <end position="299"/>
    </location>
</feature>
<sequence length="299" mass="33703">MTILSRTTLQNTIPLVQLASLHILTPLLQFKGNHTVKSHLSQPKINSSPQEVNSRHESSPPPIHDIFGFGYEYAYRPTELFKPLQPHHQQYDHPTPKAQSFKFPSARVDSDDLELAEKRYKPNQPDSYDSDQIPEVYQHRKKFQPKGASLVSDTSTCFVPATIPIPQPNNSTSTALHQGDIAKFNHTAYSQLRSTYRSPECQPSPILPFDIKDPYKPSTWNEYSPFNHTNQSIQRRQDIGGSSHVFTPGSLLMPKPIPFYGTSLPHTTQPQGLPTCQDSLPFSQPTQPTNNLFPPSLHS</sequence>
<feature type="region of interest" description="Disordered" evidence="1">
    <location>
        <begin position="39"/>
        <end position="61"/>
    </location>
</feature>
<proteinExistence type="predicted"/>
<protein>
    <submittedName>
        <fullName evidence="2">Uncharacterized protein</fullName>
    </submittedName>
</protein>
<dbReference type="AlphaFoldDB" id="A0A9Q3HRT5"/>
<reference evidence="2" key="1">
    <citation type="submission" date="2021-03" db="EMBL/GenBank/DDBJ databases">
        <title>Draft genome sequence of rust myrtle Austropuccinia psidii MF-1, a brazilian biotype.</title>
        <authorList>
            <person name="Quecine M.C."/>
            <person name="Pachon D.M.R."/>
            <person name="Bonatelli M.L."/>
            <person name="Correr F.H."/>
            <person name="Franceschini L.M."/>
            <person name="Leite T.F."/>
            <person name="Margarido G.R.A."/>
            <person name="Almeida C.A."/>
            <person name="Ferrarezi J.A."/>
            <person name="Labate C.A."/>
        </authorList>
    </citation>
    <scope>NUCLEOTIDE SEQUENCE</scope>
    <source>
        <strain evidence="2">MF-1</strain>
    </source>
</reference>
<feature type="compositionally biased region" description="Polar residues" evidence="1">
    <location>
        <begin position="264"/>
        <end position="299"/>
    </location>
</feature>
<organism evidence="2 3">
    <name type="scientific">Austropuccinia psidii MF-1</name>
    <dbReference type="NCBI Taxonomy" id="1389203"/>
    <lineage>
        <taxon>Eukaryota</taxon>
        <taxon>Fungi</taxon>
        <taxon>Dikarya</taxon>
        <taxon>Basidiomycota</taxon>
        <taxon>Pucciniomycotina</taxon>
        <taxon>Pucciniomycetes</taxon>
        <taxon>Pucciniales</taxon>
        <taxon>Sphaerophragmiaceae</taxon>
        <taxon>Austropuccinia</taxon>
    </lineage>
</organism>
<feature type="region of interest" description="Disordered" evidence="1">
    <location>
        <begin position="86"/>
        <end position="105"/>
    </location>
</feature>
<gene>
    <name evidence="2" type="ORF">O181_055171</name>
</gene>
<feature type="compositionally biased region" description="Polar residues" evidence="1">
    <location>
        <begin position="39"/>
        <end position="52"/>
    </location>
</feature>
<name>A0A9Q3HRT5_9BASI</name>
<evidence type="ECO:0000313" key="2">
    <source>
        <dbReference type="EMBL" id="MBW0515456.1"/>
    </source>
</evidence>
<accession>A0A9Q3HRT5</accession>
<dbReference type="Proteomes" id="UP000765509">
    <property type="component" value="Unassembled WGS sequence"/>
</dbReference>
<evidence type="ECO:0000256" key="1">
    <source>
        <dbReference type="SAM" id="MobiDB-lite"/>
    </source>
</evidence>